<dbReference type="InterPro" id="IPR011990">
    <property type="entry name" value="TPR-like_helical_dom_sf"/>
</dbReference>
<dbReference type="Gene3D" id="1.25.40.390">
    <property type="match status" value="1"/>
</dbReference>
<evidence type="ECO:0000256" key="1">
    <source>
        <dbReference type="ARBA" id="ARBA00004442"/>
    </source>
</evidence>
<comment type="similarity">
    <text evidence="2">Belongs to the SusD family.</text>
</comment>
<evidence type="ECO:0000256" key="2">
    <source>
        <dbReference type="ARBA" id="ARBA00006275"/>
    </source>
</evidence>
<organism evidence="7 8">
    <name type="scientific">Dyadobacter helix</name>
    <dbReference type="NCBI Taxonomy" id="2822344"/>
    <lineage>
        <taxon>Bacteria</taxon>
        <taxon>Pseudomonadati</taxon>
        <taxon>Bacteroidota</taxon>
        <taxon>Cytophagia</taxon>
        <taxon>Cytophagales</taxon>
        <taxon>Spirosomataceae</taxon>
        <taxon>Dyadobacter</taxon>
    </lineage>
</organism>
<dbReference type="Pfam" id="PF12771">
    <property type="entry name" value="SusD-like_2"/>
    <property type="match status" value="1"/>
</dbReference>
<feature type="domain" description="RagB/SusD" evidence="6">
    <location>
        <begin position="270"/>
        <end position="582"/>
    </location>
</feature>
<evidence type="ECO:0000256" key="3">
    <source>
        <dbReference type="ARBA" id="ARBA00022729"/>
    </source>
</evidence>
<dbReference type="SUPFAM" id="SSF48452">
    <property type="entry name" value="TPR-like"/>
    <property type="match status" value="1"/>
</dbReference>
<comment type="caution">
    <text evidence="7">The sequence shown here is derived from an EMBL/GenBank/DDBJ whole genome shotgun (WGS) entry which is preliminary data.</text>
</comment>
<keyword evidence="8" id="KW-1185">Reference proteome</keyword>
<evidence type="ECO:0000256" key="5">
    <source>
        <dbReference type="ARBA" id="ARBA00023237"/>
    </source>
</evidence>
<name>A0A916JJF5_9BACT</name>
<comment type="subcellular location">
    <subcellularLocation>
        <location evidence="1">Cell outer membrane</location>
    </subcellularLocation>
</comment>
<proteinExistence type="inferred from homology"/>
<keyword evidence="4" id="KW-0472">Membrane</keyword>
<dbReference type="RefSeq" id="WP_215241877.1">
    <property type="nucleotide sequence ID" value="NZ_CAJRAF010000004.1"/>
</dbReference>
<dbReference type="Proteomes" id="UP000680038">
    <property type="component" value="Unassembled WGS sequence"/>
</dbReference>
<evidence type="ECO:0000313" key="8">
    <source>
        <dbReference type="Proteomes" id="UP000680038"/>
    </source>
</evidence>
<keyword evidence="5" id="KW-0998">Cell outer membrane</keyword>
<evidence type="ECO:0000259" key="6">
    <source>
        <dbReference type="Pfam" id="PF07980"/>
    </source>
</evidence>
<protein>
    <recommendedName>
        <fullName evidence="6">RagB/SusD domain-containing protein</fullName>
    </recommendedName>
</protein>
<dbReference type="InterPro" id="IPR012944">
    <property type="entry name" value="SusD_RagB_dom"/>
</dbReference>
<dbReference type="EMBL" id="CAJRAF010000004">
    <property type="protein sequence ID" value="CAG5016210.1"/>
    <property type="molecule type" value="Genomic_DNA"/>
</dbReference>
<dbReference type="AlphaFoldDB" id="A0A916JJF5"/>
<reference evidence="7" key="1">
    <citation type="submission" date="2021-04" db="EMBL/GenBank/DDBJ databases">
        <authorList>
            <person name="Rodrigo-Torres L."/>
            <person name="Arahal R. D."/>
            <person name="Lucena T."/>
        </authorList>
    </citation>
    <scope>NUCLEOTIDE SEQUENCE</scope>
    <source>
        <strain evidence="7">CECT 9275</strain>
    </source>
</reference>
<keyword evidence="3" id="KW-0732">Signal</keyword>
<dbReference type="PROSITE" id="PS51257">
    <property type="entry name" value="PROKAR_LIPOPROTEIN"/>
    <property type="match status" value="1"/>
</dbReference>
<gene>
    <name evidence="7" type="ORF">DYBT9275_05498</name>
</gene>
<accession>A0A916JJF5</accession>
<sequence length="582" mass="65342">MKNYFLKLIFLVCAGALFSCEDFLTKDPKDKLTADQAFASEATLQLYINGLYANMLPAAPAIYSGDVMTDITVPTVVPDYLLAGNITENNVTGWTWTNLRNLNYFIQNNHNVNISAAAKNHYSGIARFFRAYFYFGMVKRFGDVPWYNTTLDVADSTLYKARDRREMIMDSVLADINFACNNIYATKNTTGSTVTKWVALALKSRICLFEGTFRKYHTELSLTGNPNDWFAAAADASQQLMSSGQYSLVTGNATSAYRSLFINETPNTQEIILASVYNNSLQKWHASTYWYNSPTTGSRLSLDKHFVNTYLNIDGSRFTDKAGYDTLTYQREIVNRDARLGQTVRLPTYVRSDGSLGFPNFNVTITGYHTMKFSLDNPYYDSRSESYNSIPIMRYAEVLLNYAEAKSELGTLTAEDWDKTIGALRKRAGITNTAQPTVADAYLRANFYPGISDPVLLEIRRERGIELVGEGFRFDDLLRWKSGSNLEKVYTGMYVPGLNQLIDLNSDGKPDVCFVSSTPASTVSGVVYVNINGTVSKLSGGTKGNLLWNVNQVKTFGDNRYFYPIPYSEIQLNPKLTQNTGW</sequence>
<dbReference type="Pfam" id="PF07980">
    <property type="entry name" value="SusD_RagB"/>
    <property type="match status" value="1"/>
</dbReference>
<evidence type="ECO:0000256" key="4">
    <source>
        <dbReference type="ARBA" id="ARBA00023136"/>
    </source>
</evidence>
<evidence type="ECO:0000313" key="7">
    <source>
        <dbReference type="EMBL" id="CAG5016210.1"/>
    </source>
</evidence>
<dbReference type="GO" id="GO:0009279">
    <property type="term" value="C:cell outer membrane"/>
    <property type="evidence" value="ECO:0007669"/>
    <property type="project" value="UniProtKB-SubCell"/>
</dbReference>
<dbReference type="InterPro" id="IPR041662">
    <property type="entry name" value="SusD-like_2"/>
</dbReference>